<evidence type="ECO:0000256" key="1">
    <source>
        <dbReference type="SAM" id="MobiDB-lite"/>
    </source>
</evidence>
<dbReference type="Proteomes" id="UP000050795">
    <property type="component" value="Unassembled WGS sequence"/>
</dbReference>
<accession>A0AA85K5K2</accession>
<protein>
    <submittedName>
        <fullName evidence="3">Uncharacterized protein</fullName>
    </submittedName>
</protein>
<organism evidence="2 3">
    <name type="scientific">Trichobilharzia regenti</name>
    <name type="common">Nasal bird schistosome</name>
    <dbReference type="NCBI Taxonomy" id="157069"/>
    <lineage>
        <taxon>Eukaryota</taxon>
        <taxon>Metazoa</taxon>
        <taxon>Spiralia</taxon>
        <taxon>Lophotrochozoa</taxon>
        <taxon>Platyhelminthes</taxon>
        <taxon>Trematoda</taxon>
        <taxon>Digenea</taxon>
        <taxon>Strigeidida</taxon>
        <taxon>Schistosomatoidea</taxon>
        <taxon>Schistosomatidae</taxon>
        <taxon>Trichobilharzia</taxon>
    </lineage>
</organism>
<sequence length="166" mass="19168">MPSRSSLHDAGDLEMDSFNPSEPQSASIHRPLRRSEGIPKFQFPTHDVRPQMPPRRMESDVLDMDDYGLREPQSSFRQPVHIDEPLRPSVPRRVEGKQGFQFPSYDMRSAPLPSPAGRLRRSDQYDNSDVDMMNGFDLPEIEDEQSVVWVIMDHLHHTLIHGVRLK</sequence>
<feature type="region of interest" description="Disordered" evidence="1">
    <location>
        <begin position="1"/>
        <end position="123"/>
    </location>
</feature>
<name>A0AA85K5K2_TRIRE</name>
<evidence type="ECO:0000313" key="2">
    <source>
        <dbReference type="Proteomes" id="UP000050795"/>
    </source>
</evidence>
<feature type="compositionally biased region" description="Basic and acidic residues" evidence="1">
    <location>
        <begin position="1"/>
        <end position="11"/>
    </location>
</feature>
<keyword evidence="2" id="KW-1185">Reference proteome</keyword>
<evidence type="ECO:0000313" key="3">
    <source>
        <dbReference type="WBParaSite" id="TREG1_62930.1"/>
    </source>
</evidence>
<feature type="compositionally biased region" description="Basic and acidic residues" evidence="1">
    <location>
        <begin position="80"/>
        <end position="96"/>
    </location>
</feature>
<feature type="compositionally biased region" description="Polar residues" evidence="1">
    <location>
        <begin position="18"/>
        <end position="27"/>
    </location>
</feature>
<proteinExistence type="predicted"/>
<dbReference type="AlphaFoldDB" id="A0AA85K5K2"/>
<dbReference type="WBParaSite" id="TREG1_62930.1">
    <property type="protein sequence ID" value="TREG1_62930.1"/>
    <property type="gene ID" value="TREG1_62930"/>
</dbReference>
<reference evidence="3" key="2">
    <citation type="submission" date="2023-11" db="UniProtKB">
        <authorList>
            <consortium name="WormBaseParasite"/>
        </authorList>
    </citation>
    <scope>IDENTIFICATION</scope>
</reference>
<reference evidence="2" key="1">
    <citation type="submission" date="2022-06" db="EMBL/GenBank/DDBJ databases">
        <authorList>
            <person name="Berger JAMES D."/>
            <person name="Berger JAMES D."/>
        </authorList>
    </citation>
    <scope>NUCLEOTIDE SEQUENCE [LARGE SCALE GENOMIC DNA]</scope>
</reference>